<reference evidence="1 2" key="1">
    <citation type="submission" date="2020-12" db="EMBL/GenBank/DDBJ databases">
        <title>Aureibaculum luteum sp. nov. and Aureibaculum flavum sp. nov., novel members of the family Flavobacteriaceae isolated from Antarctic intertidal sediments.</title>
        <authorList>
            <person name="He X."/>
            <person name="Zhang X."/>
        </authorList>
    </citation>
    <scope>NUCLEOTIDE SEQUENCE [LARGE SCALE GENOMIC DNA]</scope>
    <source>
        <strain evidence="1 2">A20</strain>
    </source>
</reference>
<evidence type="ECO:0008006" key="3">
    <source>
        <dbReference type="Google" id="ProtNLM"/>
    </source>
</evidence>
<name>A0ABS0WNU3_9FLAO</name>
<dbReference type="Proteomes" id="UP000623301">
    <property type="component" value="Unassembled WGS sequence"/>
</dbReference>
<protein>
    <recommendedName>
        <fullName evidence="3">CopG family transcriptional regulator</fullName>
    </recommendedName>
</protein>
<dbReference type="EMBL" id="JAEHFJ010000002">
    <property type="protein sequence ID" value="MBJ2173650.1"/>
    <property type="molecule type" value="Genomic_DNA"/>
</dbReference>
<sequence>MDYSVNENTLRYLKKKQKDWSVEKIEVEAKKVLDKYFQDNSESLEKLEMKNKKVFEQSVDKDFMNLLTKLN</sequence>
<proteinExistence type="predicted"/>
<comment type="caution">
    <text evidence="1">The sequence shown here is derived from an EMBL/GenBank/DDBJ whole genome shotgun (WGS) entry which is preliminary data.</text>
</comment>
<gene>
    <name evidence="1" type="ORF">JBL43_05335</name>
</gene>
<evidence type="ECO:0000313" key="2">
    <source>
        <dbReference type="Proteomes" id="UP000623301"/>
    </source>
</evidence>
<dbReference type="RefSeq" id="WP_198840429.1">
    <property type="nucleotide sequence ID" value="NZ_JAEHFJ010000002.1"/>
</dbReference>
<organism evidence="1 2">
    <name type="scientific">Aureibaculum flavum</name>
    <dbReference type="NCBI Taxonomy" id="2795986"/>
    <lineage>
        <taxon>Bacteria</taxon>
        <taxon>Pseudomonadati</taxon>
        <taxon>Bacteroidota</taxon>
        <taxon>Flavobacteriia</taxon>
        <taxon>Flavobacteriales</taxon>
        <taxon>Flavobacteriaceae</taxon>
        <taxon>Aureibaculum</taxon>
    </lineage>
</organism>
<keyword evidence="2" id="KW-1185">Reference proteome</keyword>
<accession>A0ABS0WNU3</accession>
<evidence type="ECO:0000313" key="1">
    <source>
        <dbReference type="EMBL" id="MBJ2173650.1"/>
    </source>
</evidence>